<dbReference type="PIR" id="S33646">
    <property type="entry name" value="S33646"/>
</dbReference>
<evidence type="ECO:0000313" key="1">
    <source>
        <dbReference type="EMBL" id="AAA32623.1"/>
    </source>
</evidence>
<protein>
    <submittedName>
        <fullName evidence="1">Uncharacterized protein</fullName>
    </submittedName>
</protein>
<accession>Q00062</accession>
<dbReference type="AlphaFoldDB" id="Q00062"/>
<feature type="non-terminal residue" evidence="1">
    <location>
        <position position="34"/>
    </location>
</feature>
<proteinExistence type="predicted"/>
<sequence length="34" mass="4086">MFLLIEVNDKFDVFEVTKNNNFIDTLRETTEYEG</sequence>
<name>Q00062_ABSGL</name>
<reference evidence="1" key="1">
    <citation type="journal article" date="1992" name="Curr. Genet.">
        <title>Circular extrachromosomal DNA codes for a surface protein in the (+) mating type of the zygomycete Absidia glauca.</title>
        <authorList>
            <person name="Hanfler J."/>
            <person name="Teepe H."/>
            <person name="Weigel C."/>
            <person name="Kruft V."/>
            <person name="Lurz R."/>
            <person name="Wostemeyer J."/>
        </authorList>
    </citation>
    <scope>NUCLEOTIDE SEQUENCE</scope>
    <source>
        <strain evidence="1">CBS100.48</strain>
        <tissue evidence="1">Mycelium</tissue>
    </source>
</reference>
<reference evidence="1" key="2">
    <citation type="submission" date="1992-06" db="EMBL/GenBank/DDBJ databases">
        <title>Complete nucleotide sequence of the pApD9 extrachromosomal DNA element of the zygomycete Absidia glauca 100.48(+).</title>
        <authorList>
            <person name="Haenfler J."/>
            <person name="Woestemeyer J."/>
            <person name="Weigel C.T.O."/>
        </authorList>
    </citation>
    <scope>NUCLEOTIDE SEQUENCE</scope>
    <source>
        <strain evidence="1">CBS100.48</strain>
        <tissue evidence="1">Mycelium</tissue>
    </source>
</reference>
<dbReference type="EMBL" id="M94861">
    <property type="protein sequence ID" value="AAA32623.1"/>
    <property type="molecule type" value="Genomic_DNA"/>
</dbReference>
<organism evidence="1">
    <name type="scientific">Absidia glauca</name>
    <name type="common">Pin mould</name>
    <dbReference type="NCBI Taxonomy" id="4829"/>
    <lineage>
        <taxon>Eukaryota</taxon>
        <taxon>Fungi</taxon>
        <taxon>Fungi incertae sedis</taxon>
        <taxon>Mucoromycota</taxon>
        <taxon>Mucoromycotina</taxon>
        <taxon>Mucoromycetes</taxon>
        <taxon>Mucorales</taxon>
        <taxon>Cunninghamellaceae</taxon>
        <taxon>Absidia</taxon>
    </lineage>
</organism>